<proteinExistence type="inferred from homology"/>
<dbReference type="RefSeq" id="WP_049431045.1">
    <property type="nucleotide sequence ID" value="NZ_JAXAYW010000026.1"/>
</dbReference>
<keyword evidence="4" id="KW-0456">Lyase</keyword>
<dbReference type="InterPro" id="IPR006913">
    <property type="entry name" value="CENP-V/GFA"/>
</dbReference>
<dbReference type="Proteomes" id="UP000822271">
    <property type="component" value="Unassembled WGS sequence"/>
</dbReference>
<dbReference type="InterPro" id="IPR011057">
    <property type="entry name" value="Mss4-like_sf"/>
</dbReference>
<evidence type="ECO:0000256" key="2">
    <source>
        <dbReference type="ARBA" id="ARBA00022723"/>
    </source>
</evidence>
<evidence type="ECO:0000313" key="6">
    <source>
        <dbReference type="EMBL" id="MBA0313173.1"/>
    </source>
</evidence>
<evidence type="ECO:0000256" key="1">
    <source>
        <dbReference type="ARBA" id="ARBA00005495"/>
    </source>
</evidence>
<accession>A0A2J0T1Z1</accession>
<comment type="caution">
    <text evidence="6">The sequence shown here is derived from an EMBL/GenBank/DDBJ whole genome shotgun (WGS) entry which is preliminary data.</text>
</comment>
<dbReference type="GO" id="GO:0046872">
    <property type="term" value="F:metal ion binding"/>
    <property type="evidence" value="ECO:0007669"/>
    <property type="project" value="UniProtKB-KW"/>
</dbReference>
<protein>
    <submittedName>
        <fullName evidence="6">Aldehyde-activating protein</fullName>
    </submittedName>
</protein>
<dbReference type="PANTHER" id="PTHR33337:SF40">
    <property type="entry name" value="CENP-V_GFA DOMAIN-CONTAINING PROTEIN-RELATED"/>
    <property type="match status" value="1"/>
</dbReference>
<keyword evidence="3" id="KW-0862">Zinc</keyword>
<dbReference type="PROSITE" id="PS51891">
    <property type="entry name" value="CENP_V_GFA"/>
    <property type="match status" value="1"/>
</dbReference>
<evidence type="ECO:0000313" key="7">
    <source>
        <dbReference type="Proteomes" id="UP000822271"/>
    </source>
</evidence>
<reference evidence="6" key="1">
    <citation type="submission" date="2018-09" db="EMBL/GenBank/DDBJ databases">
        <authorList>
            <person name="Groschel M."/>
            <person name="Kohl T."/>
            <person name="Conchillo-Sole O."/>
            <person name="Mamat U."/>
            <person name="Yero D."/>
            <person name="Niemann S."/>
            <person name="Daura X."/>
            <person name="Gibert I."/>
        </authorList>
    </citation>
    <scope>NUCLEOTIDE SEQUENCE</scope>
    <source>
        <strain evidence="6">OG156</strain>
    </source>
</reference>
<sequence>MSIRVACLCGNVAIELGGEPVARANCHCSSCRDFYGVTVFSATAWEASSVQMASFDARSFSHPHKQLKKTFCATCGEVVFGTNRLCMRVVPNAMLARAGGGWLDVAMAPTMHLYYRQRVVEVRDELPRYLDGWDGPAYLQG</sequence>
<dbReference type="Pfam" id="PF04828">
    <property type="entry name" value="GFA"/>
    <property type="match status" value="1"/>
</dbReference>
<comment type="similarity">
    <text evidence="1">Belongs to the Gfa family.</text>
</comment>
<reference evidence="6" key="2">
    <citation type="journal article" date="2020" name="Front. Microbiol.">
        <title>Genetic Variants of the DSF Quorum Sensing System in Stenotrophomonas maltophilia Influence Virulence and Resistance Phenotypes Among Genotypically Diverse Clinical Isolates.</title>
        <authorList>
            <person name="Yero D."/>
            <person name="Huedo P."/>
            <person name="Conchillo-Sole O."/>
            <person name="Martinez-Servat S."/>
            <person name="Mamat U."/>
            <person name="Coves X."/>
            <person name="Llanas F."/>
            <person name="Roca I."/>
            <person name="Vila J."/>
            <person name="Schaible U.E."/>
            <person name="Daura X."/>
            <person name="Gibert I."/>
        </authorList>
    </citation>
    <scope>NUCLEOTIDE SEQUENCE</scope>
    <source>
        <strain evidence="6">OG156</strain>
    </source>
</reference>
<dbReference type="EMBL" id="RAUE01000033">
    <property type="protein sequence ID" value="MBA0313173.1"/>
    <property type="molecule type" value="Genomic_DNA"/>
</dbReference>
<dbReference type="PANTHER" id="PTHR33337">
    <property type="entry name" value="GFA DOMAIN-CONTAINING PROTEIN"/>
    <property type="match status" value="1"/>
</dbReference>
<evidence type="ECO:0000256" key="3">
    <source>
        <dbReference type="ARBA" id="ARBA00022833"/>
    </source>
</evidence>
<dbReference type="GO" id="GO:0016846">
    <property type="term" value="F:carbon-sulfur lyase activity"/>
    <property type="evidence" value="ECO:0007669"/>
    <property type="project" value="InterPro"/>
</dbReference>
<gene>
    <name evidence="6" type="ORF">D7Y33_19505</name>
</gene>
<evidence type="ECO:0000256" key="4">
    <source>
        <dbReference type="ARBA" id="ARBA00023239"/>
    </source>
</evidence>
<organism evidence="6 7">
    <name type="scientific">Stenotrophomonas maltophilia</name>
    <name type="common">Pseudomonas maltophilia</name>
    <name type="synonym">Xanthomonas maltophilia</name>
    <dbReference type="NCBI Taxonomy" id="40324"/>
    <lineage>
        <taxon>Bacteria</taxon>
        <taxon>Pseudomonadati</taxon>
        <taxon>Pseudomonadota</taxon>
        <taxon>Gammaproteobacteria</taxon>
        <taxon>Lysobacterales</taxon>
        <taxon>Lysobacteraceae</taxon>
        <taxon>Stenotrophomonas</taxon>
        <taxon>Stenotrophomonas maltophilia group</taxon>
    </lineage>
</organism>
<dbReference type="AlphaFoldDB" id="A0A2J0T1Z1"/>
<dbReference type="OrthoDB" id="7765631at2"/>
<name>A0A2J0T1Z1_STEMA</name>
<evidence type="ECO:0000259" key="5">
    <source>
        <dbReference type="PROSITE" id="PS51891"/>
    </source>
</evidence>
<feature type="domain" description="CENP-V/GFA" evidence="5">
    <location>
        <begin position="3"/>
        <end position="134"/>
    </location>
</feature>
<dbReference type="SUPFAM" id="SSF51316">
    <property type="entry name" value="Mss4-like"/>
    <property type="match status" value="1"/>
</dbReference>
<keyword evidence="2" id="KW-0479">Metal-binding</keyword>
<dbReference type="Gene3D" id="3.90.1590.10">
    <property type="entry name" value="glutathione-dependent formaldehyde- activating enzyme (gfa)"/>
    <property type="match status" value="1"/>
</dbReference>